<dbReference type="InterPro" id="IPR016174">
    <property type="entry name" value="Di-haem_cyt_TM"/>
</dbReference>
<dbReference type="OrthoDB" id="9793784at2"/>
<evidence type="ECO:0000256" key="2">
    <source>
        <dbReference type="ARBA" id="ARBA00004651"/>
    </source>
</evidence>
<evidence type="ECO:0000256" key="13">
    <source>
        <dbReference type="SAM" id="Phobius"/>
    </source>
</evidence>
<keyword evidence="7" id="KW-0479">Metal-binding</keyword>
<evidence type="ECO:0000256" key="7">
    <source>
        <dbReference type="ARBA" id="ARBA00022723"/>
    </source>
</evidence>
<reference evidence="16" key="1">
    <citation type="submission" date="2016-10" db="EMBL/GenBank/DDBJ databases">
        <authorList>
            <person name="Varghese N."/>
            <person name="Submissions S."/>
        </authorList>
    </citation>
    <scope>NUCLEOTIDE SEQUENCE [LARGE SCALE GENOMIC DNA]</scope>
    <source>
        <strain evidence="16">DSM 17616</strain>
    </source>
</reference>
<feature type="transmembrane region" description="Helical" evidence="13">
    <location>
        <begin position="90"/>
        <end position="110"/>
    </location>
</feature>
<keyword evidence="16" id="KW-1185">Reference proteome</keyword>
<dbReference type="GO" id="GO:0022904">
    <property type="term" value="P:respiratory electron transport chain"/>
    <property type="evidence" value="ECO:0007669"/>
    <property type="project" value="InterPro"/>
</dbReference>
<evidence type="ECO:0000256" key="5">
    <source>
        <dbReference type="ARBA" id="ARBA00022617"/>
    </source>
</evidence>
<evidence type="ECO:0000313" key="16">
    <source>
        <dbReference type="Proteomes" id="UP000199371"/>
    </source>
</evidence>
<accession>A0A1H6J0T8</accession>
<dbReference type="PANTHER" id="PTHR30529:SF7">
    <property type="entry name" value="CYTOCHROME B561 BACTERIAL_NI-HYDROGENASE DOMAIN-CONTAINING PROTEIN"/>
    <property type="match status" value="1"/>
</dbReference>
<evidence type="ECO:0000256" key="11">
    <source>
        <dbReference type="ARBA" id="ARBA00023136"/>
    </source>
</evidence>
<dbReference type="PANTHER" id="PTHR30529">
    <property type="entry name" value="CYTOCHROME B561"/>
    <property type="match status" value="1"/>
</dbReference>
<dbReference type="STRING" id="173990.SAMN05660691_00084"/>
<evidence type="ECO:0000256" key="1">
    <source>
        <dbReference type="ARBA" id="ARBA00001970"/>
    </source>
</evidence>
<dbReference type="Pfam" id="PF01292">
    <property type="entry name" value="Ni_hydr_CYTB"/>
    <property type="match status" value="1"/>
</dbReference>
<evidence type="ECO:0000256" key="6">
    <source>
        <dbReference type="ARBA" id="ARBA00022692"/>
    </source>
</evidence>
<organism evidence="15 16">
    <name type="scientific">Rheinheimera pacifica</name>
    <dbReference type="NCBI Taxonomy" id="173990"/>
    <lineage>
        <taxon>Bacteria</taxon>
        <taxon>Pseudomonadati</taxon>
        <taxon>Pseudomonadota</taxon>
        <taxon>Gammaproteobacteria</taxon>
        <taxon>Chromatiales</taxon>
        <taxon>Chromatiaceae</taxon>
        <taxon>Rheinheimera</taxon>
    </lineage>
</organism>
<dbReference type="Proteomes" id="UP000199371">
    <property type="component" value="Unassembled WGS sequence"/>
</dbReference>
<dbReference type="GO" id="GO:0009055">
    <property type="term" value="F:electron transfer activity"/>
    <property type="evidence" value="ECO:0007669"/>
    <property type="project" value="InterPro"/>
</dbReference>
<evidence type="ECO:0000256" key="12">
    <source>
        <dbReference type="ARBA" id="ARBA00037975"/>
    </source>
</evidence>
<dbReference type="InterPro" id="IPR011577">
    <property type="entry name" value="Cyt_b561_bac/Ni-Hgenase"/>
</dbReference>
<comment type="subcellular location">
    <subcellularLocation>
        <location evidence="2">Cell membrane</location>
        <topology evidence="2">Multi-pass membrane protein</topology>
    </subcellularLocation>
</comment>
<keyword evidence="4" id="KW-1003">Cell membrane</keyword>
<dbReference type="GO" id="GO:0046872">
    <property type="term" value="F:metal ion binding"/>
    <property type="evidence" value="ECO:0007669"/>
    <property type="project" value="UniProtKB-KW"/>
</dbReference>
<feature type="transmembrane region" description="Helical" evidence="13">
    <location>
        <begin position="12"/>
        <end position="31"/>
    </location>
</feature>
<protein>
    <submittedName>
        <fullName evidence="15">Cytochrome b561</fullName>
    </submittedName>
</protein>
<dbReference type="RefSeq" id="WP_092789036.1">
    <property type="nucleotide sequence ID" value="NZ_FNXF01000001.1"/>
</dbReference>
<feature type="domain" description="Cytochrome b561 bacterial/Ni-hydrogenase" evidence="14">
    <location>
        <begin position="8"/>
        <end position="191"/>
    </location>
</feature>
<dbReference type="EMBL" id="FNXF01000001">
    <property type="protein sequence ID" value="SEH55439.1"/>
    <property type="molecule type" value="Genomic_DNA"/>
</dbReference>
<proteinExistence type="inferred from homology"/>
<feature type="transmembrane region" description="Helical" evidence="13">
    <location>
        <begin position="159"/>
        <end position="179"/>
    </location>
</feature>
<feature type="transmembrane region" description="Helical" evidence="13">
    <location>
        <begin position="51"/>
        <end position="69"/>
    </location>
</feature>
<evidence type="ECO:0000313" key="15">
    <source>
        <dbReference type="EMBL" id="SEH55439.1"/>
    </source>
</evidence>
<keyword evidence="9 13" id="KW-1133">Transmembrane helix</keyword>
<keyword evidence="11 13" id="KW-0472">Membrane</keyword>
<gene>
    <name evidence="15" type="ORF">SAMN05660691_00084</name>
</gene>
<evidence type="ECO:0000256" key="3">
    <source>
        <dbReference type="ARBA" id="ARBA00022448"/>
    </source>
</evidence>
<evidence type="ECO:0000256" key="4">
    <source>
        <dbReference type="ARBA" id="ARBA00022475"/>
    </source>
</evidence>
<comment type="cofactor">
    <cofactor evidence="1">
        <name>heme b</name>
        <dbReference type="ChEBI" id="CHEBI:60344"/>
    </cofactor>
</comment>
<keyword evidence="3" id="KW-0813">Transport</keyword>
<keyword evidence="10" id="KW-0408">Iron</keyword>
<dbReference type="AlphaFoldDB" id="A0A1H6J0T8"/>
<sequence>MLRNSASHYGYVARTLHWLTALLFLLAYISVYYRQWFTEARTPENWTALQLHLSFGVTIAVLVALRVYWRLTNPQPQPEPGSALMHKAAHLGHIALYGVLIVMPLTGYLGTGVATEYFFLFDIPKFEDTWLFQTVVASSMGLSFEQFEAPMDFIHKQGGAYVVWLLILGHAGAAFYHHLKLKDRTLLKMLGPKKTAN</sequence>
<dbReference type="Gene3D" id="1.20.950.20">
    <property type="entry name" value="Transmembrane di-heme cytochromes, Chain C"/>
    <property type="match status" value="1"/>
</dbReference>
<name>A0A1H6J0T8_9GAMM</name>
<comment type="similarity">
    <text evidence="12">Belongs to the cytochrome b561 family.</text>
</comment>
<evidence type="ECO:0000256" key="10">
    <source>
        <dbReference type="ARBA" id="ARBA00023004"/>
    </source>
</evidence>
<evidence type="ECO:0000256" key="8">
    <source>
        <dbReference type="ARBA" id="ARBA00022982"/>
    </source>
</evidence>
<keyword evidence="6 13" id="KW-0812">Transmembrane</keyword>
<dbReference type="GO" id="GO:0005886">
    <property type="term" value="C:plasma membrane"/>
    <property type="evidence" value="ECO:0007669"/>
    <property type="project" value="UniProtKB-SubCell"/>
</dbReference>
<dbReference type="GO" id="GO:0020037">
    <property type="term" value="F:heme binding"/>
    <property type="evidence" value="ECO:0007669"/>
    <property type="project" value="TreeGrafter"/>
</dbReference>
<evidence type="ECO:0000259" key="14">
    <source>
        <dbReference type="Pfam" id="PF01292"/>
    </source>
</evidence>
<dbReference type="SUPFAM" id="SSF81342">
    <property type="entry name" value="Transmembrane di-heme cytochromes"/>
    <property type="match status" value="1"/>
</dbReference>
<evidence type="ECO:0000256" key="9">
    <source>
        <dbReference type="ARBA" id="ARBA00022989"/>
    </source>
</evidence>
<dbReference type="InterPro" id="IPR052168">
    <property type="entry name" value="Cytochrome_b561_oxidase"/>
</dbReference>
<keyword evidence="8" id="KW-0249">Electron transport</keyword>
<keyword evidence="5" id="KW-0349">Heme</keyword>